<protein>
    <submittedName>
        <fullName evidence="1">Uncharacterized protein</fullName>
    </submittedName>
</protein>
<accession>A0A3S4WUQ6</accession>
<dbReference type="EMBL" id="LR134492">
    <property type="protein sequence ID" value="VEI65929.1"/>
    <property type="molecule type" value="Genomic_DNA"/>
</dbReference>
<proteinExistence type="predicted"/>
<gene>
    <name evidence="1" type="ORF">NCTC13193_01462</name>
</gene>
<reference evidence="1 2" key="1">
    <citation type="submission" date="2018-12" db="EMBL/GenBank/DDBJ databases">
        <authorList>
            <consortium name="Pathogen Informatics"/>
        </authorList>
    </citation>
    <scope>NUCLEOTIDE SEQUENCE [LARGE SCALE GENOMIC DNA]</scope>
    <source>
        <strain evidence="1 2">NCTC13193</strain>
    </source>
</reference>
<evidence type="ECO:0000313" key="2">
    <source>
        <dbReference type="Proteomes" id="UP000270487"/>
    </source>
</evidence>
<sequence length="273" mass="30419">MFGWGKKKPKTVEVTLIELGKDEAFGVSQVPVDQLPDTFEINTTLHLGDVDWQVVEARPATKAEFRETGKVTVVLAKQEIFNIDPANVLFSLPTISNDMAIVEAVSSLDNVLVLHEDDWRQFEFLSAGLNELVQQEIQDILAIYHTQREESGFKQLHVRRRIAEPLPGVALPLESLAQAFDIEKRFSGVAFNNAAATIVNGFAWQTGSGWIFWGQTDTQGNLVVLCLLPPQDADAAIMANKIDDFVLANDLLLIDWVSVRQYGKNEGSFSLYE</sequence>
<dbReference type="Proteomes" id="UP000270487">
    <property type="component" value="Chromosome"/>
</dbReference>
<name>A0A3S4WUQ6_SERFO</name>
<dbReference type="AlphaFoldDB" id="A0A3S4WUQ6"/>
<evidence type="ECO:0000313" key="1">
    <source>
        <dbReference type="EMBL" id="VEI65929.1"/>
    </source>
</evidence>
<organism evidence="1 2">
    <name type="scientific">Serratia fonticola</name>
    <dbReference type="NCBI Taxonomy" id="47917"/>
    <lineage>
        <taxon>Bacteria</taxon>
        <taxon>Pseudomonadati</taxon>
        <taxon>Pseudomonadota</taxon>
        <taxon>Gammaproteobacteria</taxon>
        <taxon>Enterobacterales</taxon>
        <taxon>Yersiniaceae</taxon>
        <taxon>Serratia</taxon>
    </lineage>
</organism>